<name>A0A1N6I070_9MICO</name>
<sequence length="58" mass="6234">MNVITFLISMGLFVFGMWLMGTAPVMTEFQAPVFFGGIIAVALSLAIPFHLLGRSDGV</sequence>
<keyword evidence="1" id="KW-0472">Membrane</keyword>
<organism evidence="2 3">
    <name type="scientific">Agromyces cerinus subsp. cerinus</name>
    <dbReference type="NCBI Taxonomy" id="232089"/>
    <lineage>
        <taxon>Bacteria</taxon>
        <taxon>Bacillati</taxon>
        <taxon>Actinomycetota</taxon>
        <taxon>Actinomycetes</taxon>
        <taxon>Micrococcales</taxon>
        <taxon>Microbacteriaceae</taxon>
        <taxon>Agromyces</taxon>
    </lineage>
</organism>
<dbReference type="EMBL" id="FSRJ01000005">
    <property type="protein sequence ID" value="SIO25464.1"/>
    <property type="molecule type" value="Genomic_DNA"/>
</dbReference>
<proteinExistence type="predicted"/>
<reference evidence="3" key="1">
    <citation type="submission" date="2016-11" db="EMBL/GenBank/DDBJ databases">
        <authorList>
            <person name="Varghese N."/>
            <person name="Submissions S."/>
        </authorList>
    </citation>
    <scope>NUCLEOTIDE SEQUENCE [LARGE SCALE GENOMIC DNA]</scope>
    <source>
        <strain evidence="3">DSM 8595</strain>
    </source>
</reference>
<keyword evidence="3" id="KW-1185">Reference proteome</keyword>
<evidence type="ECO:0000313" key="3">
    <source>
        <dbReference type="Proteomes" id="UP000184699"/>
    </source>
</evidence>
<dbReference type="AlphaFoldDB" id="A0A1N6I070"/>
<protein>
    <submittedName>
        <fullName evidence="2">Uncharacterized protein</fullName>
    </submittedName>
</protein>
<dbReference type="Proteomes" id="UP000184699">
    <property type="component" value="Unassembled WGS sequence"/>
</dbReference>
<dbReference type="STRING" id="232089.SAMN05443544_3536"/>
<keyword evidence="1" id="KW-1133">Transmembrane helix</keyword>
<keyword evidence="1" id="KW-0812">Transmembrane</keyword>
<evidence type="ECO:0000313" key="2">
    <source>
        <dbReference type="EMBL" id="SIO25464.1"/>
    </source>
</evidence>
<gene>
    <name evidence="2" type="ORF">SAMN05443544_3536</name>
</gene>
<dbReference type="OrthoDB" id="5007651at2"/>
<feature type="transmembrane region" description="Helical" evidence="1">
    <location>
        <begin position="33"/>
        <end position="52"/>
    </location>
</feature>
<accession>A0A1N6I070</accession>
<dbReference type="RefSeq" id="WP_159441007.1">
    <property type="nucleotide sequence ID" value="NZ_FSRJ01000005.1"/>
</dbReference>
<feature type="transmembrane region" description="Helical" evidence="1">
    <location>
        <begin position="6"/>
        <end position="26"/>
    </location>
</feature>
<evidence type="ECO:0000256" key="1">
    <source>
        <dbReference type="SAM" id="Phobius"/>
    </source>
</evidence>